<accession>A0ABN2KBE5</accession>
<dbReference type="PANTHER" id="PTHR43229">
    <property type="entry name" value="NODULATION PROTEIN J"/>
    <property type="match status" value="1"/>
</dbReference>
<dbReference type="Pfam" id="PF12698">
    <property type="entry name" value="ABC2_membrane_3"/>
    <property type="match status" value="1"/>
</dbReference>
<keyword evidence="5" id="KW-0046">Antibiotic resistance</keyword>
<evidence type="ECO:0000256" key="1">
    <source>
        <dbReference type="ARBA" id="ARBA00004141"/>
    </source>
</evidence>
<evidence type="ECO:0000256" key="4">
    <source>
        <dbReference type="ARBA" id="ARBA00023136"/>
    </source>
</evidence>
<evidence type="ECO:0000256" key="6">
    <source>
        <dbReference type="SAM" id="Phobius"/>
    </source>
</evidence>
<feature type="transmembrane region" description="Helical" evidence="6">
    <location>
        <begin position="209"/>
        <end position="229"/>
    </location>
</feature>
<feature type="domain" description="ABC-2 type transporter transmembrane" evidence="7">
    <location>
        <begin position="50"/>
        <end position="227"/>
    </location>
</feature>
<feature type="transmembrane region" description="Helical" evidence="6">
    <location>
        <begin position="48"/>
        <end position="72"/>
    </location>
</feature>
<dbReference type="PIRSF" id="PIRSF006648">
    <property type="entry name" value="DrrB"/>
    <property type="match status" value="1"/>
</dbReference>
<feature type="transmembrane region" description="Helical" evidence="6">
    <location>
        <begin position="20"/>
        <end position="36"/>
    </location>
</feature>
<comment type="subcellular location">
    <subcellularLocation>
        <location evidence="1">Membrane</location>
        <topology evidence="1">Multi-pass membrane protein</topology>
    </subcellularLocation>
</comment>
<keyword evidence="4 6" id="KW-0472">Membrane</keyword>
<comment type="caution">
    <text evidence="8">The sequence shown here is derived from an EMBL/GenBank/DDBJ whole genome shotgun (WGS) entry which is preliminary data.</text>
</comment>
<keyword evidence="2 6" id="KW-0812">Transmembrane</keyword>
<dbReference type="InterPro" id="IPR000412">
    <property type="entry name" value="ABC_2_transport"/>
</dbReference>
<dbReference type="InterPro" id="IPR013525">
    <property type="entry name" value="ABC2_TM"/>
</dbReference>
<organism evidence="8 9">
    <name type="scientific">Nostocoides vanveenii</name>
    <dbReference type="NCBI Taxonomy" id="330835"/>
    <lineage>
        <taxon>Bacteria</taxon>
        <taxon>Bacillati</taxon>
        <taxon>Actinomycetota</taxon>
        <taxon>Actinomycetes</taxon>
        <taxon>Micrococcales</taxon>
        <taxon>Intrasporangiaceae</taxon>
        <taxon>Nostocoides</taxon>
    </lineage>
</organism>
<feature type="transmembrane region" description="Helical" evidence="6">
    <location>
        <begin position="126"/>
        <end position="149"/>
    </location>
</feature>
<evidence type="ECO:0000256" key="2">
    <source>
        <dbReference type="ARBA" id="ARBA00022692"/>
    </source>
</evidence>
<protein>
    <submittedName>
        <fullName evidence="8">ABC transporter permease</fullName>
    </submittedName>
</protein>
<dbReference type="Proteomes" id="UP001501475">
    <property type="component" value="Unassembled WGS sequence"/>
</dbReference>
<keyword evidence="3 6" id="KW-1133">Transmembrane helix</keyword>
<sequence length="236" mass="24203">MRRQAGFEAGILLRNGEQLLVAIILPVLALVGLQVANVPDLGTNRIALVAPGVLALAVASTAFTGQAISSAFDRRNGVLRLLGTTPLGRGGLVGGKMIATSAVLAIHLVVLAIMAALFGWRPMAGGILPGLVTIVLGEACFVALALAVAGRMRAEAVLAVANLLWVLFLGLGLLLPTGVLPSAMAVVARILPSGALGDGLRSAFANGHWPIACWGVLIVWLALGAAVTARTFRWSD</sequence>
<keyword evidence="9" id="KW-1185">Reference proteome</keyword>
<evidence type="ECO:0000256" key="3">
    <source>
        <dbReference type="ARBA" id="ARBA00022989"/>
    </source>
</evidence>
<dbReference type="InterPro" id="IPR051784">
    <property type="entry name" value="Nod_factor_ABC_transporter"/>
</dbReference>
<evidence type="ECO:0000313" key="8">
    <source>
        <dbReference type="EMBL" id="GAA1752356.1"/>
    </source>
</evidence>
<feature type="transmembrane region" description="Helical" evidence="6">
    <location>
        <begin position="156"/>
        <end position="175"/>
    </location>
</feature>
<evidence type="ECO:0000259" key="7">
    <source>
        <dbReference type="Pfam" id="PF12698"/>
    </source>
</evidence>
<proteinExistence type="predicted"/>
<feature type="transmembrane region" description="Helical" evidence="6">
    <location>
        <begin position="93"/>
        <end position="120"/>
    </location>
</feature>
<evidence type="ECO:0000313" key="9">
    <source>
        <dbReference type="Proteomes" id="UP001501475"/>
    </source>
</evidence>
<reference evidence="8 9" key="1">
    <citation type="journal article" date="2019" name="Int. J. Syst. Evol. Microbiol.">
        <title>The Global Catalogue of Microorganisms (GCM) 10K type strain sequencing project: providing services to taxonomists for standard genome sequencing and annotation.</title>
        <authorList>
            <consortium name="The Broad Institute Genomics Platform"/>
            <consortium name="The Broad Institute Genome Sequencing Center for Infectious Disease"/>
            <person name="Wu L."/>
            <person name="Ma J."/>
        </authorList>
    </citation>
    <scope>NUCLEOTIDE SEQUENCE [LARGE SCALE GENOMIC DNA]</scope>
    <source>
        <strain evidence="8 9">JCM 15591</strain>
    </source>
</reference>
<name>A0ABN2KBE5_9MICO</name>
<evidence type="ECO:0000256" key="5">
    <source>
        <dbReference type="ARBA" id="ARBA00023251"/>
    </source>
</evidence>
<dbReference type="PANTHER" id="PTHR43229:SF2">
    <property type="entry name" value="NODULATION PROTEIN J"/>
    <property type="match status" value="1"/>
</dbReference>
<gene>
    <name evidence="8" type="ORF">GCM10009810_10530</name>
</gene>
<dbReference type="EMBL" id="BAAAPN010000028">
    <property type="protein sequence ID" value="GAA1752356.1"/>
    <property type="molecule type" value="Genomic_DNA"/>
</dbReference>